<keyword evidence="1" id="KW-0472">Membrane</keyword>
<keyword evidence="1" id="KW-0812">Transmembrane</keyword>
<gene>
    <name evidence="2" type="ORF">Gocc_0658</name>
</gene>
<organism evidence="2 3">
    <name type="scientific">Gaiella occulta</name>
    <dbReference type="NCBI Taxonomy" id="1002870"/>
    <lineage>
        <taxon>Bacteria</taxon>
        <taxon>Bacillati</taxon>
        <taxon>Actinomycetota</taxon>
        <taxon>Thermoleophilia</taxon>
        <taxon>Gaiellales</taxon>
        <taxon>Gaiellaceae</taxon>
        <taxon>Gaiella</taxon>
    </lineage>
</organism>
<evidence type="ECO:0000313" key="3">
    <source>
        <dbReference type="Proteomes" id="UP000254134"/>
    </source>
</evidence>
<dbReference type="AlphaFoldDB" id="A0A7M2Z238"/>
<protein>
    <submittedName>
        <fullName evidence="2">Uncharacterized protein</fullName>
    </submittedName>
</protein>
<proteinExistence type="predicted"/>
<feature type="transmembrane region" description="Helical" evidence="1">
    <location>
        <begin position="18"/>
        <end position="37"/>
    </location>
</feature>
<dbReference type="EMBL" id="QQZY01000001">
    <property type="protein sequence ID" value="RDI76239.1"/>
    <property type="molecule type" value="Genomic_DNA"/>
</dbReference>
<dbReference type="Proteomes" id="UP000254134">
    <property type="component" value="Unassembled WGS sequence"/>
</dbReference>
<keyword evidence="1" id="KW-1133">Transmembrane helix</keyword>
<comment type="caution">
    <text evidence="2">The sequence shown here is derived from an EMBL/GenBank/DDBJ whole genome shotgun (WGS) entry which is preliminary data.</text>
</comment>
<sequence>MNCDSDSDRRGSHGSHGFWAMVACCLPMIVILALIALKVI</sequence>
<reference evidence="3" key="2">
    <citation type="journal article" date="2019" name="MicrobiologyOpen">
        <title>High-quality draft genome sequence of Gaiella occulta isolated from a 150 meter deep mineral water borehole and comparison with the genome sequences of other deep-branching lineages of the phylum Actinobacteria.</title>
        <authorList>
            <person name="Severino R."/>
            <person name="Froufe H.J.C."/>
            <person name="Barroso C."/>
            <person name="Albuquerque L."/>
            <person name="Lobo-da-Cunha A."/>
            <person name="da Costa M.S."/>
            <person name="Egas C."/>
        </authorList>
    </citation>
    <scope>NUCLEOTIDE SEQUENCE [LARGE SCALE GENOMIC DNA]</scope>
    <source>
        <strain evidence="3">F2-233</strain>
    </source>
</reference>
<dbReference type="RefSeq" id="WP_281268409.1">
    <property type="nucleotide sequence ID" value="NZ_QQZY01000001.1"/>
</dbReference>
<reference evidence="2 3" key="1">
    <citation type="submission" date="2018-07" db="EMBL/GenBank/DDBJ databases">
        <title>High-quality-draft genome sequence of Gaiella occulta.</title>
        <authorList>
            <person name="Severino R."/>
            <person name="Froufe H.J.C."/>
            <person name="Rainey F.A."/>
            <person name="Barroso C."/>
            <person name="Albuquerque L."/>
            <person name="Lobo-Da-Cunha A."/>
            <person name="Da Costa M.S."/>
            <person name="Egas C."/>
        </authorList>
    </citation>
    <scope>NUCLEOTIDE SEQUENCE [LARGE SCALE GENOMIC DNA]</scope>
    <source>
        <strain evidence="2 3">F2-233</strain>
    </source>
</reference>
<accession>A0A7M2Z238</accession>
<name>A0A7M2Z238_9ACTN</name>
<evidence type="ECO:0000313" key="2">
    <source>
        <dbReference type="EMBL" id="RDI76239.1"/>
    </source>
</evidence>
<evidence type="ECO:0000256" key="1">
    <source>
        <dbReference type="SAM" id="Phobius"/>
    </source>
</evidence>
<keyword evidence="3" id="KW-1185">Reference proteome</keyword>